<keyword evidence="1" id="KW-1133">Transmembrane helix</keyword>
<reference evidence="2 3" key="1">
    <citation type="journal article" date="2020" name="Nature">
        <title>Six reference-quality genomes reveal evolution of bat adaptations.</title>
        <authorList>
            <person name="Jebb D."/>
            <person name="Huang Z."/>
            <person name="Pippel M."/>
            <person name="Hughes G.M."/>
            <person name="Lavrichenko K."/>
            <person name="Devanna P."/>
            <person name="Winkler S."/>
            <person name="Jermiin L.S."/>
            <person name="Skirmuntt E.C."/>
            <person name="Katzourakis A."/>
            <person name="Burkitt-Gray L."/>
            <person name="Ray D.A."/>
            <person name="Sullivan K.A.M."/>
            <person name="Roscito J.G."/>
            <person name="Kirilenko B.M."/>
            <person name="Davalos L.M."/>
            <person name="Corthals A.P."/>
            <person name="Power M.L."/>
            <person name="Jones G."/>
            <person name="Ransome R.D."/>
            <person name="Dechmann D.K.N."/>
            <person name="Locatelli A.G."/>
            <person name="Puechmaille S.J."/>
            <person name="Fedrigo O."/>
            <person name="Jarvis E.D."/>
            <person name="Hiller M."/>
            <person name="Vernes S.C."/>
            <person name="Myers E.W."/>
            <person name="Teeling E.C."/>
        </authorList>
    </citation>
    <scope>NUCLEOTIDE SEQUENCE [LARGE SCALE GENOMIC DNA]</scope>
    <source>
        <strain evidence="2">MRouAeg1</strain>
        <tissue evidence="2">Muscle</tissue>
    </source>
</reference>
<organism evidence="2 3">
    <name type="scientific">Rousettus aegyptiacus</name>
    <name type="common">Egyptian fruit bat</name>
    <name type="synonym">Pteropus aegyptiacus</name>
    <dbReference type="NCBI Taxonomy" id="9407"/>
    <lineage>
        <taxon>Eukaryota</taxon>
        <taxon>Metazoa</taxon>
        <taxon>Chordata</taxon>
        <taxon>Craniata</taxon>
        <taxon>Vertebrata</taxon>
        <taxon>Euteleostomi</taxon>
        <taxon>Mammalia</taxon>
        <taxon>Eutheria</taxon>
        <taxon>Laurasiatheria</taxon>
        <taxon>Chiroptera</taxon>
        <taxon>Yinpterochiroptera</taxon>
        <taxon>Pteropodoidea</taxon>
        <taxon>Pteropodidae</taxon>
        <taxon>Rousettinae</taxon>
        <taxon>Rousettus</taxon>
    </lineage>
</organism>
<sequence>MYQMHRGRNTQRKYFKYNQKIRTFESHLKNLRSKMPTYRTLSKMNFENCAEYVDKLSCKVVKTFPENFLAYVFILTVTMLIFEVYFCKYLYLHALQFFISDQYKIYVLRKQCSTCKNLSYSSFAITANIYQ</sequence>
<evidence type="ECO:0000313" key="3">
    <source>
        <dbReference type="Proteomes" id="UP000593571"/>
    </source>
</evidence>
<dbReference type="EMBL" id="JACASE010000001">
    <property type="protein sequence ID" value="KAF6506227.1"/>
    <property type="molecule type" value="Genomic_DNA"/>
</dbReference>
<feature type="transmembrane region" description="Helical" evidence="1">
    <location>
        <begin position="68"/>
        <end position="91"/>
    </location>
</feature>
<comment type="caution">
    <text evidence="2">The sequence shown here is derived from an EMBL/GenBank/DDBJ whole genome shotgun (WGS) entry which is preliminary data.</text>
</comment>
<evidence type="ECO:0000256" key="1">
    <source>
        <dbReference type="SAM" id="Phobius"/>
    </source>
</evidence>
<dbReference type="AlphaFoldDB" id="A0A7J8KBI0"/>
<accession>A0A7J8KBI0</accession>
<dbReference type="Proteomes" id="UP000593571">
    <property type="component" value="Unassembled WGS sequence"/>
</dbReference>
<keyword evidence="1" id="KW-0472">Membrane</keyword>
<proteinExistence type="predicted"/>
<name>A0A7J8KBI0_ROUAE</name>
<protein>
    <submittedName>
        <fullName evidence="2">Uncharacterized protein</fullName>
    </submittedName>
</protein>
<keyword evidence="3" id="KW-1185">Reference proteome</keyword>
<keyword evidence="1" id="KW-0812">Transmembrane</keyword>
<gene>
    <name evidence="2" type="ORF">HJG63_008014</name>
</gene>
<evidence type="ECO:0000313" key="2">
    <source>
        <dbReference type="EMBL" id="KAF6506227.1"/>
    </source>
</evidence>